<dbReference type="AlphaFoldDB" id="A0A922SMS7"/>
<feature type="binding site" evidence="6">
    <location>
        <position position="7"/>
    </location>
    <ligand>
        <name>Zn(2+)</name>
        <dbReference type="ChEBI" id="CHEBI:29105"/>
    </ligand>
</feature>
<dbReference type="EMBL" id="JACEFF010000093">
    <property type="protein sequence ID" value="KAH9644252.1"/>
    <property type="molecule type" value="Genomic_DNA"/>
</dbReference>
<dbReference type="FunFam" id="3.30.160.60:FF:000110">
    <property type="entry name" value="Zinc finger protein-like"/>
    <property type="match status" value="1"/>
</dbReference>
<organism evidence="10 11">
    <name type="scientific">Spodoptera exigua</name>
    <name type="common">Beet armyworm</name>
    <name type="synonym">Noctua fulgens</name>
    <dbReference type="NCBI Taxonomy" id="7107"/>
    <lineage>
        <taxon>Eukaryota</taxon>
        <taxon>Metazoa</taxon>
        <taxon>Ecdysozoa</taxon>
        <taxon>Arthropoda</taxon>
        <taxon>Hexapoda</taxon>
        <taxon>Insecta</taxon>
        <taxon>Pterygota</taxon>
        <taxon>Neoptera</taxon>
        <taxon>Endopterygota</taxon>
        <taxon>Lepidoptera</taxon>
        <taxon>Glossata</taxon>
        <taxon>Ditrysia</taxon>
        <taxon>Noctuoidea</taxon>
        <taxon>Noctuidae</taxon>
        <taxon>Amphipyrinae</taxon>
        <taxon>Spodoptera</taxon>
    </lineage>
</organism>
<feature type="domain" description="C2H2-type" evidence="8">
    <location>
        <begin position="341"/>
        <end position="369"/>
    </location>
</feature>
<dbReference type="SMART" id="SM00355">
    <property type="entry name" value="ZnF_C2H2"/>
    <property type="match status" value="6"/>
</dbReference>
<feature type="domain" description="ZAD" evidence="9">
    <location>
        <begin position="5"/>
        <end position="79"/>
    </location>
</feature>
<feature type="binding site" evidence="6">
    <location>
        <position position="10"/>
    </location>
    <ligand>
        <name>Zn(2+)</name>
        <dbReference type="ChEBI" id="CHEBI:29105"/>
    </ligand>
</feature>
<evidence type="ECO:0000256" key="7">
    <source>
        <dbReference type="SAM" id="MobiDB-lite"/>
    </source>
</evidence>
<dbReference type="SUPFAM" id="SSF57716">
    <property type="entry name" value="Glucocorticoid receptor-like (DNA-binding domain)"/>
    <property type="match status" value="1"/>
</dbReference>
<keyword evidence="2" id="KW-0677">Repeat</keyword>
<keyword evidence="1 6" id="KW-0479">Metal-binding</keyword>
<feature type="compositionally biased region" description="Basic residues" evidence="7">
    <location>
        <begin position="193"/>
        <end position="203"/>
    </location>
</feature>
<feature type="binding site" evidence="6">
    <location>
        <position position="55"/>
    </location>
    <ligand>
        <name>Zn(2+)</name>
        <dbReference type="ChEBI" id="CHEBI:29105"/>
    </ligand>
</feature>
<evidence type="ECO:0000256" key="2">
    <source>
        <dbReference type="ARBA" id="ARBA00022737"/>
    </source>
</evidence>
<dbReference type="Pfam" id="PF07776">
    <property type="entry name" value="zf-AD"/>
    <property type="match status" value="1"/>
</dbReference>
<evidence type="ECO:0000256" key="3">
    <source>
        <dbReference type="ARBA" id="ARBA00022771"/>
    </source>
</evidence>
<dbReference type="PANTHER" id="PTHR23235:SF120">
    <property type="entry name" value="KRUPPEL-LIKE FACTOR 15"/>
    <property type="match status" value="1"/>
</dbReference>
<proteinExistence type="predicted"/>
<feature type="binding site" evidence="6">
    <location>
        <position position="52"/>
    </location>
    <ligand>
        <name>Zn(2+)</name>
        <dbReference type="ChEBI" id="CHEBI:29105"/>
    </ligand>
</feature>
<dbReference type="InterPro" id="IPR036236">
    <property type="entry name" value="Znf_C2H2_sf"/>
</dbReference>
<evidence type="ECO:0000313" key="10">
    <source>
        <dbReference type="EMBL" id="KAH9644252.1"/>
    </source>
</evidence>
<feature type="region of interest" description="Disordered" evidence="7">
    <location>
        <begin position="193"/>
        <end position="223"/>
    </location>
</feature>
<feature type="domain" description="C2H2-type" evidence="8">
    <location>
        <begin position="285"/>
        <end position="312"/>
    </location>
</feature>
<dbReference type="GO" id="GO:0005634">
    <property type="term" value="C:nucleus"/>
    <property type="evidence" value="ECO:0007669"/>
    <property type="project" value="InterPro"/>
</dbReference>
<comment type="caution">
    <text evidence="10">The sequence shown here is derived from an EMBL/GenBank/DDBJ whole genome shotgun (WGS) entry which is preliminary data.</text>
</comment>
<evidence type="ECO:0000259" key="8">
    <source>
        <dbReference type="PROSITE" id="PS50157"/>
    </source>
</evidence>
<dbReference type="GO" id="GO:0000978">
    <property type="term" value="F:RNA polymerase II cis-regulatory region sequence-specific DNA binding"/>
    <property type="evidence" value="ECO:0007669"/>
    <property type="project" value="TreeGrafter"/>
</dbReference>
<dbReference type="PROSITE" id="PS00028">
    <property type="entry name" value="ZINC_FINGER_C2H2_1"/>
    <property type="match status" value="5"/>
</dbReference>
<evidence type="ECO:0000256" key="4">
    <source>
        <dbReference type="ARBA" id="ARBA00022833"/>
    </source>
</evidence>
<protein>
    <submittedName>
        <fullName evidence="10">Uncharacterized protein</fullName>
    </submittedName>
</protein>
<feature type="domain" description="C2H2-type" evidence="8">
    <location>
        <begin position="370"/>
        <end position="397"/>
    </location>
</feature>
<dbReference type="GO" id="GO:0008270">
    <property type="term" value="F:zinc ion binding"/>
    <property type="evidence" value="ECO:0007669"/>
    <property type="project" value="UniProtKB-UniRule"/>
</dbReference>
<dbReference type="InterPro" id="IPR013087">
    <property type="entry name" value="Znf_C2H2_type"/>
</dbReference>
<dbReference type="Gene3D" id="3.40.1800.20">
    <property type="match status" value="1"/>
</dbReference>
<dbReference type="Proteomes" id="UP000814243">
    <property type="component" value="Unassembled WGS sequence"/>
</dbReference>
<dbReference type="PANTHER" id="PTHR23235">
    <property type="entry name" value="KRUEPPEL-LIKE TRANSCRIPTION FACTOR"/>
    <property type="match status" value="1"/>
</dbReference>
<accession>A0A922SMS7</accession>
<evidence type="ECO:0000256" key="6">
    <source>
        <dbReference type="PROSITE-ProRule" id="PRU01263"/>
    </source>
</evidence>
<dbReference type="Pfam" id="PF00096">
    <property type="entry name" value="zf-C2H2"/>
    <property type="match status" value="3"/>
</dbReference>
<name>A0A922SMS7_SPOEX</name>
<reference evidence="10" key="1">
    <citation type="journal article" date="2021" name="G3 (Bethesda)">
        <title>Genome and transcriptome analysis of the beet armyworm Spodoptera exigua reveals targets for pest control. .</title>
        <authorList>
            <person name="Simon S."/>
            <person name="Breeschoten T."/>
            <person name="Jansen H.J."/>
            <person name="Dirks R.P."/>
            <person name="Schranz M.E."/>
            <person name="Ros V.I.D."/>
        </authorList>
    </citation>
    <scope>NUCLEOTIDE SEQUENCE</scope>
    <source>
        <strain evidence="10">TB_SE_WUR_2020</strain>
    </source>
</reference>
<sequence length="490" mass="56995">IYIMEKCRICLRHRKKLLSLSTKLNGITFGEMMSAIAKIKISNEDSCYDKLCRHCREKLIDAYNFKIEIERSEMILQETSNRKRICFSNLRDIKIDIEIDTDFKPILPAMDNFYQKLIENGTNTLSYNDTLIKKIEFPIESCKENSQSLSVGEFLNSIKNESDNDCDYQAYEIGANDYCSESGSNYSISEIKKKKKKVKKRPKNTGSKINERTEKNNEHQKVLEKPLKPKFIEDLRVVRTESDVKNKRNRVKKPKASKLKVCPYCGKLSKSLDYHILIHTAERKFKCDQCGSAFFTLSVLNSHIKRHAAVKKFKCDQCIAAFTTEAGLRNHTIMHQDEKKYVCNVCNKSFKRKPILTRHKMIHNFGSKPIQCELCPMTFNTKYNLRHHMRVHTGERPFKCEICSQPYSYKHDFNRHCLKKHGVFLKRRSVRVMNEEVLQQERALMRELSLRAHGIIKAGEAENPFDGPQAALAYEQAIKAIEANKIPIIF</sequence>
<keyword evidence="4 6" id="KW-0862">Zinc</keyword>
<dbReference type="InterPro" id="IPR012934">
    <property type="entry name" value="Znf_AD"/>
</dbReference>
<feature type="domain" description="C2H2-type" evidence="8">
    <location>
        <begin position="313"/>
        <end position="340"/>
    </location>
</feature>
<dbReference type="SUPFAM" id="SSF57667">
    <property type="entry name" value="beta-beta-alpha zinc fingers"/>
    <property type="match status" value="3"/>
</dbReference>
<keyword evidence="3 5" id="KW-0863">Zinc-finger</keyword>
<dbReference type="Gene3D" id="3.30.160.60">
    <property type="entry name" value="Classic Zinc Finger"/>
    <property type="match status" value="5"/>
</dbReference>
<evidence type="ECO:0000256" key="5">
    <source>
        <dbReference type="PROSITE-ProRule" id="PRU00042"/>
    </source>
</evidence>
<dbReference type="PROSITE" id="PS51915">
    <property type="entry name" value="ZAD"/>
    <property type="match status" value="1"/>
</dbReference>
<evidence type="ECO:0000313" key="11">
    <source>
        <dbReference type="Proteomes" id="UP000814243"/>
    </source>
</evidence>
<evidence type="ECO:0000259" key="9">
    <source>
        <dbReference type="PROSITE" id="PS51915"/>
    </source>
</evidence>
<dbReference type="SMART" id="SM00868">
    <property type="entry name" value="zf-AD"/>
    <property type="match status" value="1"/>
</dbReference>
<evidence type="ECO:0000256" key="1">
    <source>
        <dbReference type="ARBA" id="ARBA00022723"/>
    </source>
</evidence>
<feature type="non-terminal residue" evidence="10">
    <location>
        <position position="1"/>
    </location>
</feature>
<dbReference type="GO" id="GO:0000981">
    <property type="term" value="F:DNA-binding transcription factor activity, RNA polymerase II-specific"/>
    <property type="evidence" value="ECO:0007669"/>
    <property type="project" value="TreeGrafter"/>
</dbReference>
<feature type="compositionally biased region" description="Basic and acidic residues" evidence="7">
    <location>
        <begin position="209"/>
        <end position="223"/>
    </location>
</feature>
<dbReference type="FunFam" id="3.30.160.60:FF:000446">
    <property type="entry name" value="Zinc finger protein"/>
    <property type="match status" value="2"/>
</dbReference>
<gene>
    <name evidence="10" type="ORF">HF086_003751</name>
</gene>
<dbReference type="Pfam" id="PF13912">
    <property type="entry name" value="zf-C2H2_6"/>
    <property type="match status" value="1"/>
</dbReference>
<dbReference type="PROSITE" id="PS50157">
    <property type="entry name" value="ZINC_FINGER_C2H2_2"/>
    <property type="match status" value="4"/>
</dbReference>